<dbReference type="GO" id="GO:0045815">
    <property type="term" value="P:transcription initiation-coupled chromatin remodeling"/>
    <property type="evidence" value="ECO:0007669"/>
    <property type="project" value="TreeGrafter"/>
</dbReference>
<reference evidence="8 9" key="1">
    <citation type="submission" date="2015-12" db="EMBL/GenBank/DDBJ databases">
        <title>The genome of Folsomia candida.</title>
        <authorList>
            <person name="Faddeeva A."/>
            <person name="Derks M.F."/>
            <person name="Anvar Y."/>
            <person name="Smit S."/>
            <person name="Van Straalen N."/>
            <person name="Roelofs D."/>
        </authorList>
    </citation>
    <scope>NUCLEOTIDE SEQUENCE [LARGE SCALE GENOMIC DNA]</scope>
    <source>
        <strain evidence="8 9">VU population</strain>
        <tissue evidence="8">Whole body</tissue>
    </source>
</reference>
<organism evidence="8 9">
    <name type="scientific">Folsomia candida</name>
    <name type="common">Springtail</name>
    <dbReference type="NCBI Taxonomy" id="158441"/>
    <lineage>
        <taxon>Eukaryota</taxon>
        <taxon>Metazoa</taxon>
        <taxon>Ecdysozoa</taxon>
        <taxon>Arthropoda</taxon>
        <taxon>Hexapoda</taxon>
        <taxon>Collembola</taxon>
        <taxon>Entomobryomorpha</taxon>
        <taxon>Isotomoidea</taxon>
        <taxon>Isotomidae</taxon>
        <taxon>Proisotominae</taxon>
        <taxon>Folsomia</taxon>
    </lineage>
</organism>
<evidence type="ECO:0000313" key="9">
    <source>
        <dbReference type="Proteomes" id="UP000198287"/>
    </source>
</evidence>
<feature type="region of interest" description="Disordered" evidence="6">
    <location>
        <begin position="1"/>
        <end position="22"/>
    </location>
</feature>
<comment type="similarity">
    <text evidence="1 5">Belongs to the AAA ATPase family.</text>
</comment>
<dbReference type="InterPro" id="IPR045199">
    <property type="entry name" value="ATAD2-like"/>
</dbReference>
<dbReference type="InterPro" id="IPR003960">
    <property type="entry name" value="ATPase_AAA_CS"/>
</dbReference>
<evidence type="ECO:0000313" key="8">
    <source>
        <dbReference type="EMBL" id="OXA55375.1"/>
    </source>
</evidence>
<dbReference type="GO" id="GO:0005524">
    <property type="term" value="F:ATP binding"/>
    <property type="evidence" value="ECO:0007669"/>
    <property type="project" value="UniProtKB-KW"/>
</dbReference>
<dbReference type="Gene3D" id="3.40.50.300">
    <property type="entry name" value="P-loop containing nucleotide triphosphate hydrolases"/>
    <property type="match status" value="1"/>
</dbReference>
<dbReference type="GO" id="GO:0006334">
    <property type="term" value="P:nucleosome assembly"/>
    <property type="evidence" value="ECO:0007669"/>
    <property type="project" value="TreeGrafter"/>
</dbReference>
<gene>
    <name evidence="8" type="ORF">Fcan01_09293</name>
</gene>
<dbReference type="InterPro" id="IPR041569">
    <property type="entry name" value="AAA_lid_3"/>
</dbReference>
<dbReference type="Proteomes" id="UP000198287">
    <property type="component" value="Unassembled WGS sequence"/>
</dbReference>
<proteinExistence type="inferred from homology"/>
<dbReference type="FunFam" id="3.40.50.300:FF:000061">
    <property type="entry name" value="ATPase family, AAA domain-containing 2"/>
    <property type="match status" value="1"/>
</dbReference>
<keyword evidence="4" id="KW-0103">Bromodomain</keyword>
<evidence type="ECO:0000256" key="4">
    <source>
        <dbReference type="ARBA" id="ARBA00023117"/>
    </source>
</evidence>
<feature type="compositionally biased region" description="Acidic residues" evidence="6">
    <location>
        <begin position="1"/>
        <end position="15"/>
    </location>
</feature>
<feature type="compositionally biased region" description="Gly residues" evidence="6">
    <location>
        <begin position="113"/>
        <end position="124"/>
    </location>
</feature>
<evidence type="ECO:0000256" key="6">
    <source>
        <dbReference type="SAM" id="MobiDB-lite"/>
    </source>
</evidence>
<dbReference type="InterPro" id="IPR003593">
    <property type="entry name" value="AAA+_ATPase"/>
</dbReference>
<evidence type="ECO:0000256" key="2">
    <source>
        <dbReference type="ARBA" id="ARBA00022741"/>
    </source>
</evidence>
<dbReference type="GO" id="GO:0006337">
    <property type="term" value="P:nucleosome disassembly"/>
    <property type="evidence" value="ECO:0007669"/>
    <property type="project" value="TreeGrafter"/>
</dbReference>
<evidence type="ECO:0000256" key="3">
    <source>
        <dbReference type="ARBA" id="ARBA00022840"/>
    </source>
</evidence>
<accession>A0A226ECR7</accession>
<dbReference type="STRING" id="158441.A0A226ECR7"/>
<dbReference type="Pfam" id="PF17862">
    <property type="entry name" value="AAA_lid_3"/>
    <property type="match status" value="1"/>
</dbReference>
<dbReference type="SMART" id="SM00382">
    <property type="entry name" value="AAA"/>
    <property type="match status" value="1"/>
</dbReference>
<dbReference type="PANTHER" id="PTHR23069">
    <property type="entry name" value="AAA DOMAIN-CONTAINING"/>
    <property type="match status" value="1"/>
</dbReference>
<dbReference type="PANTHER" id="PTHR23069:SF0">
    <property type="entry name" value="TAT-BINDING HOMOLOG 7"/>
    <property type="match status" value="1"/>
</dbReference>
<dbReference type="EMBL" id="LNIX01000004">
    <property type="protein sequence ID" value="OXA55375.1"/>
    <property type="molecule type" value="Genomic_DNA"/>
</dbReference>
<sequence>MDSETEDNVVTDGEDQVATSLPTTTPLVAVPLMAMVNMPSLYSQCDMGDLQNLYPFSSEVDIPEEIELPVEEVNGLSLMSDDDFANRGINNIARGRKGNPKVGADRKNHFSPGGAGGNDGGGGDPDVNNLTLESVGGLDDHIAFIRQSVMYPLKHQEAMQEWGVEPPKGIMFHGSPGTGKTLLAKAIGNEISKLTGKQVTFYYHKGSESFSKYVGESEANLRRLFAKAVATKPSIIFFDEIDGLCPNRERSANICHAYVGVVTAMLGLIDSVKRGDVLIIGATNRLADVDPAIRRPGRFDKVLFFPLPDEAGRKNIITIHTSQWLSDKPTGEFLTVLAKKTVGFTGADLKKLCTDTVQNAFTRNGDGKTIHVTEDDWATAFSQMNKSSTAVFGSSVYVADHVPPLLLPLFSAEMATLLPKLDLFLPDGQLAKTPGAGKLLNGPSSFLVWDSILVDDRYQLGLLMQNVLTHPRLSKYSTYILDVPTLAKLQASRRNVTITKLVGDLIGQIEQSESPCVLYIPQINKLYQTLFAVINQRKGKEENHQIPVFISQLKSIRGNKLILATWEGQMTNVFPQVKSLFNLEHGIYKLQKTGDAERRAFFKQLAPFSGKNEGPTENKRKKKGNNQNGSEAFNRLLEEIVEKTGGDPMRWVVNLFVNLSNRIDKKEDKNLITDLRNYLDRL</sequence>
<dbReference type="GO" id="GO:0003682">
    <property type="term" value="F:chromatin binding"/>
    <property type="evidence" value="ECO:0007669"/>
    <property type="project" value="TreeGrafter"/>
</dbReference>
<feature type="region of interest" description="Disordered" evidence="6">
    <location>
        <begin position="92"/>
        <end position="128"/>
    </location>
</feature>
<dbReference type="GO" id="GO:0005634">
    <property type="term" value="C:nucleus"/>
    <property type="evidence" value="ECO:0007669"/>
    <property type="project" value="TreeGrafter"/>
</dbReference>
<dbReference type="Gene3D" id="1.10.8.60">
    <property type="match status" value="1"/>
</dbReference>
<evidence type="ECO:0000256" key="5">
    <source>
        <dbReference type="RuleBase" id="RU003651"/>
    </source>
</evidence>
<keyword evidence="3 5" id="KW-0067">ATP-binding</keyword>
<dbReference type="GO" id="GO:0042393">
    <property type="term" value="F:histone binding"/>
    <property type="evidence" value="ECO:0007669"/>
    <property type="project" value="TreeGrafter"/>
</dbReference>
<dbReference type="GO" id="GO:0016887">
    <property type="term" value="F:ATP hydrolysis activity"/>
    <property type="evidence" value="ECO:0007669"/>
    <property type="project" value="InterPro"/>
</dbReference>
<name>A0A226ECR7_FOLCA</name>
<evidence type="ECO:0000259" key="7">
    <source>
        <dbReference type="SMART" id="SM00382"/>
    </source>
</evidence>
<dbReference type="AlphaFoldDB" id="A0A226ECR7"/>
<dbReference type="PROSITE" id="PS00674">
    <property type="entry name" value="AAA"/>
    <property type="match status" value="1"/>
</dbReference>
<feature type="region of interest" description="Disordered" evidence="6">
    <location>
        <begin position="608"/>
        <end position="629"/>
    </location>
</feature>
<protein>
    <submittedName>
        <fullName evidence="8">ATPase family AAA domain-containing protein 2</fullName>
    </submittedName>
</protein>
<keyword evidence="9" id="KW-1185">Reference proteome</keyword>
<feature type="domain" description="AAA+ ATPase" evidence="7">
    <location>
        <begin position="166"/>
        <end position="309"/>
    </location>
</feature>
<dbReference type="Pfam" id="PF00004">
    <property type="entry name" value="AAA"/>
    <property type="match status" value="1"/>
</dbReference>
<comment type="caution">
    <text evidence="8">The sequence shown here is derived from an EMBL/GenBank/DDBJ whole genome shotgun (WGS) entry which is preliminary data.</text>
</comment>
<keyword evidence="2 5" id="KW-0547">Nucleotide-binding</keyword>
<dbReference type="InterPro" id="IPR003959">
    <property type="entry name" value="ATPase_AAA_core"/>
</dbReference>
<evidence type="ECO:0000256" key="1">
    <source>
        <dbReference type="ARBA" id="ARBA00006914"/>
    </source>
</evidence>
<dbReference type="OrthoDB" id="5421at2759"/>
<dbReference type="SUPFAM" id="SSF52540">
    <property type="entry name" value="P-loop containing nucleoside triphosphate hydrolases"/>
    <property type="match status" value="1"/>
</dbReference>
<dbReference type="InterPro" id="IPR027417">
    <property type="entry name" value="P-loop_NTPase"/>
</dbReference>